<dbReference type="PANTHER" id="PTHR21208">
    <property type="entry name" value="ADP-DEPENDENT GLUCOKINASE"/>
    <property type="match status" value="1"/>
</dbReference>
<keyword evidence="4 8" id="KW-0418">Kinase</keyword>
<dbReference type="Pfam" id="PF04587">
    <property type="entry name" value="ADP_PFK_GK"/>
    <property type="match status" value="1"/>
</dbReference>
<keyword evidence="7" id="KW-1133">Transmembrane helix</keyword>
<evidence type="ECO:0000256" key="5">
    <source>
        <dbReference type="ARBA" id="ARBA00022842"/>
    </source>
</evidence>
<keyword evidence="7" id="KW-0472">Membrane</keyword>
<protein>
    <submittedName>
        <fullName evidence="8">Putative sugar kinase</fullName>
    </submittedName>
</protein>
<keyword evidence="7" id="KW-0812">Transmembrane</keyword>
<dbReference type="GO" id="GO:0046872">
    <property type="term" value="F:metal ion binding"/>
    <property type="evidence" value="ECO:0007669"/>
    <property type="project" value="UniProtKB-KW"/>
</dbReference>
<dbReference type="EMBL" id="GANO01003031">
    <property type="protein sequence ID" value="JAB56840.1"/>
    <property type="molecule type" value="mRNA"/>
</dbReference>
<feature type="non-terminal residue" evidence="8">
    <location>
        <position position="1"/>
    </location>
</feature>
<keyword evidence="1" id="KW-0963">Cytoplasm</keyword>
<dbReference type="InterPro" id="IPR007666">
    <property type="entry name" value="ADP_PFK/GK"/>
</dbReference>
<evidence type="ECO:0000256" key="4">
    <source>
        <dbReference type="ARBA" id="ARBA00022777"/>
    </source>
</evidence>
<evidence type="ECO:0000256" key="6">
    <source>
        <dbReference type="ARBA" id="ARBA00023152"/>
    </source>
</evidence>
<dbReference type="PANTHER" id="PTHR21208:SF1">
    <property type="entry name" value="ADP-DEPENDENT GLUCOKINASE"/>
    <property type="match status" value="1"/>
</dbReference>
<dbReference type="PROSITE" id="PS51255">
    <property type="entry name" value="ADPK"/>
    <property type="match status" value="1"/>
</dbReference>
<evidence type="ECO:0000256" key="7">
    <source>
        <dbReference type="SAM" id="Phobius"/>
    </source>
</evidence>
<dbReference type="SUPFAM" id="SSF53613">
    <property type="entry name" value="Ribokinase-like"/>
    <property type="match status" value="1"/>
</dbReference>
<dbReference type="AlphaFoldDB" id="U5ESY2"/>
<dbReference type="GO" id="GO:0043843">
    <property type="term" value="F:ADP-specific glucokinase activity"/>
    <property type="evidence" value="ECO:0007669"/>
    <property type="project" value="TreeGrafter"/>
</dbReference>
<dbReference type="GO" id="GO:0006006">
    <property type="term" value="P:glucose metabolic process"/>
    <property type="evidence" value="ECO:0007669"/>
    <property type="project" value="TreeGrafter"/>
</dbReference>
<proteinExistence type="evidence at transcript level"/>
<keyword evidence="6" id="KW-0324">Glycolysis</keyword>
<reference evidence="8" key="1">
    <citation type="journal article" date="2014" name="Insect Biochem. Mol. Biol.">
        <title>An insight into the sialome of the frog biting fly, Corethrella appendiculata.</title>
        <authorList>
            <person name="Ribeiro J.M.C."/>
            <person name="Chagas A.C."/>
            <person name="Pham V.M."/>
            <person name="Lounibos L.P."/>
            <person name="Calvo E."/>
        </authorList>
    </citation>
    <scope>NUCLEOTIDE SEQUENCE</scope>
    <source>
        <tissue evidence="8">Salivary glands</tissue>
    </source>
</reference>
<keyword evidence="2" id="KW-0808">Transferase</keyword>
<feature type="transmembrane region" description="Helical" evidence="7">
    <location>
        <begin position="6"/>
        <end position="25"/>
    </location>
</feature>
<keyword evidence="5" id="KW-0460">Magnesium</keyword>
<dbReference type="GO" id="GO:0005783">
    <property type="term" value="C:endoplasmic reticulum"/>
    <property type="evidence" value="ECO:0007669"/>
    <property type="project" value="TreeGrafter"/>
</dbReference>
<evidence type="ECO:0000256" key="2">
    <source>
        <dbReference type="ARBA" id="ARBA00022679"/>
    </source>
</evidence>
<evidence type="ECO:0000256" key="3">
    <source>
        <dbReference type="ARBA" id="ARBA00022723"/>
    </source>
</evidence>
<accession>U5ESY2</accession>
<sequence>FKYLSIITTLSVFTALFSIIFQGYLSSQNLTRITNVLKNLKNLENEYQIKPENRPKIAIGYGSCSDLFVRAVDFLNYTENLREKLDNFQIDDINDEDEFLQSFTYYFQRGAASERFTKNRDFFRRLVNLAKKHKPSAPRWELGGNAPVMGRRFYLEGAEVLLASKMSTKLRSHVPTDIKLTGDTIDDDDIHFILEYKTGDKFGPFTAPRANRYILHSDHHNPFISALEEFQQTLNEFQPRLFVVSGLQMLDNYPFEKNVRENRLQKVQQQIITLPKSTLTHFEMASIVEIELLELLLKNVVPYSNSIGMNEQELDNLNQFLVSGKTTLVADSNPRVATVLTQMRNIFKILNNDFNLNSRTDNNRRPLTRLHVHTLAYQAILVVRNSDWKYTKNAASKASLTAHRHVCSTNIINPDAAYLILDDSFATSTNKVTENDENIPRRIELNDDDPVSCWNETISIDETFKYDVEICVAPVLICKIAKQTAGAGDNISSAGLILQI</sequence>
<evidence type="ECO:0000256" key="1">
    <source>
        <dbReference type="ARBA" id="ARBA00022490"/>
    </source>
</evidence>
<name>U5ESY2_9DIPT</name>
<dbReference type="InterPro" id="IPR029056">
    <property type="entry name" value="Ribokinase-like"/>
</dbReference>
<dbReference type="Gene3D" id="3.40.1190.20">
    <property type="match status" value="1"/>
</dbReference>
<evidence type="ECO:0000313" key="8">
    <source>
        <dbReference type="EMBL" id="JAB56840.1"/>
    </source>
</evidence>
<organism evidence="8">
    <name type="scientific">Corethrella appendiculata</name>
    <dbReference type="NCBI Taxonomy" id="1370023"/>
    <lineage>
        <taxon>Eukaryota</taxon>
        <taxon>Metazoa</taxon>
        <taxon>Ecdysozoa</taxon>
        <taxon>Arthropoda</taxon>
        <taxon>Hexapoda</taxon>
        <taxon>Insecta</taxon>
        <taxon>Pterygota</taxon>
        <taxon>Neoptera</taxon>
        <taxon>Endopterygota</taxon>
        <taxon>Diptera</taxon>
        <taxon>Nematocera</taxon>
        <taxon>Culicoidea</taxon>
        <taxon>Chaoboridae</taxon>
        <taxon>Corethrella</taxon>
    </lineage>
</organism>
<dbReference type="GO" id="GO:0006096">
    <property type="term" value="P:glycolytic process"/>
    <property type="evidence" value="ECO:0007669"/>
    <property type="project" value="UniProtKB-KW"/>
</dbReference>
<keyword evidence="3" id="KW-0479">Metal-binding</keyword>